<dbReference type="PROSITE" id="PS00080">
    <property type="entry name" value="MULTICOPPER_OXIDASE2"/>
    <property type="match status" value="1"/>
</dbReference>
<dbReference type="PANTHER" id="PTHR11709">
    <property type="entry name" value="MULTI-COPPER OXIDASE"/>
    <property type="match status" value="1"/>
</dbReference>
<evidence type="ECO:0000256" key="1">
    <source>
        <dbReference type="ARBA" id="ARBA00022723"/>
    </source>
</evidence>
<dbReference type="InterPro" id="IPR001117">
    <property type="entry name" value="Cu-oxidase_2nd"/>
</dbReference>
<evidence type="ECO:0000256" key="2">
    <source>
        <dbReference type="ARBA" id="ARBA00023002"/>
    </source>
</evidence>
<sequence>MSMNITRRRLLGAAGAAAALAAAGRVLLPSAYADAPRHRLSATSRVIDIRGRAATVWGLRRPDGGNGLELMPGERFHLALHNRMDEPTIIHWHGLTPPPDQDGVTDTGYAGLIPPDGQAVYDFAARPGTHWMHSHAGLQEQLLLAAPLIVRSAADLAADRQEVVVMLHDFSFRTPDEILAGLTGMAAAGHGGMNHGTMAHGAMNHGTMGQAAAGPDLNDVDYDAFLAEDRTLDDPLVVRTERRGRVRLRVINAATATAFRLDLGGHPVRVAAVDGNEVPAQEVADIPLAQGQRVDLLVDMPAEGGVVPLLATREGDTIRTGILLATPGAAVARISDRAARPAAPVDAMLDRILMPADAAVVRPARQVEMVLDGGMMPYRWTIDGRSWADRRPVQVRAGEVLAVTMVNRSAMAHPMHLHGHHFRVTAIDGRPVGGILRDTVQVVPGGAVTIAVTADNPGRWLFHCHSLYHMATGMMTELVYV</sequence>
<dbReference type="Pfam" id="PF07731">
    <property type="entry name" value="Cu-oxidase_2"/>
    <property type="match status" value="1"/>
</dbReference>
<dbReference type="PROSITE" id="PS51318">
    <property type="entry name" value="TAT"/>
    <property type="match status" value="1"/>
</dbReference>
<dbReference type="InterPro" id="IPR011707">
    <property type="entry name" value="Cu-oxidase-like_N"/>
</dbReference>
<feature type="signal peptide" evidence="4">
    <location>
        <begin position="1"/>
        <end position="33"/>
    </location>
</feature>
<evidence type="ECO:0000256" key="3">
    <source>
        <dbReference type="ARBA" id="ARBA00023008"/>
    </source>
</evidence>
<dbReference type="AlphaFoldDB" id="A0A162LQB7"/>
<dbReference type="InterPro" id="IPR011706">
    <property type="entry name" value="Cu-oxidase_C"/>
</dbReference>
<dbReference type="Gene3D" id="2.60.40.420">
    <property type="entry name" value="Cupredoxins - blue copper proteins"/>
    <property type="match status" value="3"/>
</dbReference>
<evidence type="ECO:0000259" key="6">
    <source>
        <dbReference type="Pfam" id="PF07731"/>
    </source>
</evidence>
<dbReference type="SUPFAM" id="SSF49503">
    <property type="entry name" value="Cupredoxins"/>
    <property type="match status" value="3"/>
</dbReference>
<dbReference type="InterPro" id="IPR002355">
    <property type="entry name" value="Cu_oxidase_Cu_BS"/>
</dbReference>
<evidence type="ECO:0000313" key="8">
    <source>
        <dbReference type="EMBL" id="KYO56291.1"/>
    </source>
</evidence>
<dbReference type="InterPro" id="IPR008972">
    <property type="entry name" value="Cupredoxin"/>
</dbReference>
<evidence type="ECO:0008006" key="10">
    <source>
        <dbReference type="Google" id="ProtNLM"/>
    </source>
</evidence>
<dbReference type="InterPro" id="IPR034279">
    <property type="entry name" value="CuRO_3_CopA"/>
</dbReference>
<dbReference type="Pfam" id="PF00394">
    <property type="entry name" value="Cu-oxidase"/>
    <property type="match status" value="1"/>
</dbReference>
<proteinExistence type="predicted"/>
<protein>
    <recommendedName>
        <fullName evidence="10">Copper oxidase</fullName>
    </recommendedName>
</protein>
<dbReference type="PROSITE" id="PS00079">
    <property type="entry name" value="MULTICOPPER_OXIDASE1"/>
    <property type="match status" value="1"/>
</dbReference>
<dbReference type="Pfam" id="PF07732">
    <property type="entry name" value="Cu-oxidase_3"/>
    <property type="match status" value="1"/>
</dbReference>
<evidence type="ECO:0000259" key="5">
    <source>
        <dbReference type="Pfam" id="PF00394"/>
    </source>
</evidence>
<dbReference type="GeneID" id="97243798"/>
<dbReference type="InterPro" id="IPR033138">
    <property type="entry name" value="Cu_oxidase_CS"/>
</dbReference>
<feature type="domain" description="Plastocyanin-like" evidence="7">
    <location>
        <begin position="55"/>
        <end position="153"/>
    </location>
</feature>
<dbReference type="InterPro" id="IPR006311">
    <property type="entry name" value="TAT_signal"/>
</dbReference>
<dbReference type="RefSeq" id="WP_062761965.1">
    <property type="nucleotide sequence ID" value="NZ_CP121045.1"/>
</dbReference>
<dbReference type="CDD" id="cd13865">
    <property type="entry name" value="CuRO_1_LCC_like_3"/>
    <property type="match status" value="1"/>
</dbReference>
<evidence type="ECO:0000256" key="4">
    <source>
        <dbReference type="SAM" id="SignalP"/>
    </source>
</evidence>
<name>A0A162LQB7_9PROT</name>
<dbReference type="InterPro" id="IPR045087">
    <property type="entry name" value="Cu-oxidase_fam"/>
</dbReference>
<dbReference type="GO" id="GO:0016491">
    <property type="term" value="F:oxidoreductase activity"/>
    <property type="evidence" value="ECO:0007669"/>
    <property type="project" value="UniProtKB-KW"/>
</dbReference>
<keyword evidence="2" id="KW-0560">Oxidoreductase</keyword>
<dbReference type="OrthoDB" id="9757546at2"/>
<reference evidence="8 9" key="1">
    <citation type="submission" date="2015-12" db="EMBL/GenBank/DDBJ databases">
        <title>Genome sequence of Tistrella mobilis MCCC 1A02139.</title>
        <authorList>
            <person name="Lu L."/>
            <person name="Lai Q."/>
            <person name="Shao Z."/>
            <person name="Qian P."/>
        </authorList>
    </citation>
    <scope>NUCLEOTIDE SEQUENCE [LARGE SCALE GENOMIC DNA]</scope>
    <source>
        <strain evidence="8 9">MCCC 1A02139</strain>
    </source>
</reference>
<keyword evidence="1" id="KW-0479">Metal-binding</keyword>
<evidence type="ECO:0000259" key="7">
    <source>
        <dbReference type="Pfam" id="PF07732"/>
    </source>
</evidence>
<comment type="caution">
    <text evidence="8">The sequence shown here is derived from an EMBL/GenBank/DDBJ whole genome shotgun (WGS) entry which is preliminary data.</text>
</comment>
<keyword evidence="4" id="KW-0732">Signal</keyword>
<dbReference type="PANTHER" id="PTHR11709:SF394">
    <property type="entry name" value="FI03373P-RELATED"/>
    <property type="match status" value="1"/>
</dbReference>
<evidence type="ECO:0000313" key="9">
    <source>
        <dbReference type="Proteomes" id="UP000075787"/>
    </source>
</evidence>
<dbReference type="CDD" id="cd13896">
    <property type="entry name" value="CuRO_3_CopA"/>
    <property type="match status" value="1"/>
</dbReference>
<feature type="domain" description="Plastocyanin-like" evidence="6">
    <location>
        <begin position="365"/>
        <end position="479"/>
    </location>
</feature>
<dbReference type="EMBL" id="LPZR01000046">
    <property type="protein sequence ID" value="KYO56291.1"/>
    <property type="molecule type" value="Genomic_DNA"/>
</dbReference>
<dbReference type="GO" id="GO:0005507">
    <property type="term" value="F:copper ion binding"/>
    <property type="evidence" value="ECO:0007669"/>
    <property type="project" value="InterPro"/>
</dbReference>
<gene>
    <name evidence="8" type="ORF">AUP44_02785</name>
</gene>
<accession>A0A162LQB7</accession>
<dbReference type="Proteomes" id="UP000075787">
    <property type="component" value="Unassembled WGS sequence"/>
</dbReference>
<feature type="domain" description="Plastocyanin-like" evidence="5">
    <location>
        <begin position="232"/>
        <end position="302"/>
    </location>
</feature>
<keyword evidence="3" id="KW-0186">Copper</keyword>
<organism evidence="8 9">
    <name type="scientific">Tistrella mobilis</name>
    <dbReference type="NCBI Taxonomy" id="171437"/>
    <lineage>
        <taxon>Bacteria</taxon>
        <taxon>Pseudomonadati</taxon>
        <taxon>Pseudomonadota</taxon>
        <taxon>Alphaproteobacteria</taxon>
        <taxon>Geminicoccales</taxon>
        <taxon>Geminicoccaceae</taxon>
        <taxon>Tistrella</taxon>
    </lineage>
</organism>
<feature type="chain" id="PRO_5007837069" description="Copper oxidase" evidence="4">
    <location>
        <begin position="34"/>
        <end position="481"/>
    </location>
</feature>